<dbReference type="Proteomes" id="UP000245624">
    <property type="component" value="Unassembled WGS sequence"/>
</dbReference>
<keyword evidence="4" id="KW-0106">Calcium</keyword>
<feature type="domain" description="Putative adhesive" evidence="6">
    <location>
        <begin position="64"/>
        <end position="352"/>
    </location>
</feature>
<dbReference type="InterPro" id="IPR059100">
    <property type="entry name" value="TSP3_bac"/>
</dbReference>
<evidence type="ECO:0000256" key="4">
    <source>
        <dbReference type="ARBA" id="ARBA00022837"/>
    </source>
</evidence>
<dbReference type="RefSeq" id="WP_245902365.1">
    <property type="nucleotide sequence ID" value="NZ_QGTD01000017.1"/>
</dbReference>
<evidence type="ECO:0000256" key="1">
    <source>
        <dbReference type="ARBA" id="ARBA00004613"/>
    </source>
</evidence>
<keyword evidence="8" id="KW-1185">Reference proteome</keyword>
<dbReference type="EMBL" id="QGTD01000017">
    <property type="protein sequence ID" value="PWU67330.1"/>
    <property type="molecule type" value="Genomic_DNA"/>
</dbReference>
<feature type="compositionally biased region" description="Acidic residues" evidence="5">
    <location>
        <begin position="380"/>
        <end position="394"/>
    </location>
</feature>
<protein>
    <recommendedName>
        <fullName evidence="6">Putative adhesive domain-containing protein</fullName>
    </recommendedName>
</protein>
<organism evidence="7 8">
    <name type="scientific">Gracilibacillus dipsosauri</name>
    <dbReference type="NCBI Taxonomy" id="178340"/>
    <lineage>
        <taxon>Bacteria</taxon>
        <taxon>Bacillati</taxon>
        <taxon>Bacillota</taxon>
        <taxon>Bacilli</taxon>
        <taxon>Bacillales</taxon>
        <taxon>Bacillaceae</taxon>
        <taxon>Gracilibacillus</taxon>
    </lineage>
</organism>
<feature type="region of interest" description="Disordered" evidence="5">
    <location>
        <begin position="349"/>
        <end position="394"/>
    </location>
</feature>
<evidence type="ECO:0000313" key="7">
    <source>
        <dbReference type="EMBL" id="PWU67330.1"/>
    </source>
</evidence>
<proteinExistence type="predicted"/>
<dbReference type="InterPro" id="IPR053180">
    <property type="entry name" value="Ca-binding_acidic-repeat"/>
</dbReference>
<dbReference type="PANTHER" id="PTHR37467">
    <property type="entry name" value="EXPORTED CALCIUM-BINDING GLYCOPROTEIN-RELATED"/>
    <property type="match status" value="1"/>
</dbReference>
<accession>A0A317KX87</accession>
<comment type="subcellular location">
    <subcellularLocation>
        <location evidence="1">Secreted</location>
    </subcellularLocation>
</comment>
<feature type="compositionally biased region" description="Acidic residues" evidence="5">
    <location>
        <begin position="356"/>
        <end position="371"/>
    </location>
</feature>
<name>A0A317KX87_9BACI</name>
<dbReference type="AlphaFoldDB" id="A0A317KX87"/>
<reference evidence="7 8" key="1">
    <citation type="submission" date="2018-05" db="EMBL/GenBank/DDBJ databases">
        <title>Genomic analysis of Gracilibacillus dipsosauri DD1 reveals novel features of a salt-tolerant amylase.</title>
        <authorList>
            <person name="Deutch C.E."/>
            <person name="Yang S."/>
        </authorList>
    </citation>
    <scope>NUCLEOTIDE SEQUENCE [LARGE SCALE GENOMIC DNA]</scope>
    <source>
        <strain evidence="7 8">DD1</strain>
    </source>
</reference>
<sequence length="394" mass="41070">MNFKSNRNINYGKKLDKRTKQRRMSTKKMMVASAAAVLIFSTGPATSSGILGKITNSSIEVQAASLGEVQLLTDVNITANLTENTDTYTLDLNLTGTGLADVELVSPDRVAVFYSPELADLLTVNAPANISVEILPITLSDLPVVEGTIGELTSTLNTTVGELVSAVDTILDNPLTAPLINVNGLEELETALEALNNVDNALADLLQYNDSVPVQVNPDGSIVVNFGDGLGNHLETAVQDVIIQLLNDVVSAISALEVEILGGSISVPLEPVKDMLTPLQNLIDNLSSGAIDLSNDLASAQVMGQTSVDLSATIPNPSGLSGDVPIYGAGISDSVIDLPLLSSLESGDSITFAEPVDTDGDGLTDEEEEQAGTDPNNPDTDGDGINDGDEVDNG</sequence>
<dbReference type="Pfam" id="PF18884">
    <property type="entry name" value="TSP3_bac"/>
    <property type="match status" value="2"/>
</dbReference>
<comment type="caution">
    <text evidence="7">The sequence shown here is derived from an EMBL/GenBank/DDBJ whole genome shotgun (WGS) entry which is preliminary data.</text>
</comment>
<keyword evidence="3" id="KW-0732">Signal</keyword>
<dbReference type="PANTHER" id="PTHR37467:SF1">
    <property type="entry name" value="EXPORTED CALCIUM-BINDING GLYCOPROTEIN"/>
    <property type="match status" value="1"/>
</dbReference>
<evidence type="ECO:0000256" key="5">
    <source>
        <dbReference type="SAM" id="MobiDB-lite"/>
    </source>
</evidence>
<evidence type="ECO:0000256" key="3">
    <source>
        <dbReference type="ARBA" id="ARBA00022729"/>
    </source>
</evidence>
<evidence type="ECO:0000256" key="2">
    <source>
        <dbReference type="ARBA" id="ARBA00022525"/>
    </source>
</evidence>
<dbReference type="InterPro" id="IPR046762">
    <property type="entry name" value="pAdhesive_17"/>
</dbReference>
<gene>
    <name evidence="7" type="ORF">DLJ74_16075</name>
</gene>
<feature type="non-terminal residue" evidence="7">
    <location>
        <position position="394"/>
    </location>
</feature>
<keyword evidence="2" id="KW-0964">Secreted</keyword>
<evidence type="ECO:0000259" key="6">
    <source>
        <dbReference type="Pfam" id="PF20609"/>
    </source>
</evidence>
<dbReference type="Pfam" id="PF20609">
    <property type="entry name" value="pAdhesive_17"/>
    <property type="match status" value="1"/>
</dbReference>
<evidence type="ECO:0000313" key="8">
    <source>
        <dbReference type="Proteomes" id="UP000245624"/>
    </source>
</evidence>